<dbReference type="AlphaFoldDB" id="A0A5J4TDX1"/>
<reference evidence="1 2" key="1">
    <citation type="submission" date="2019-03" db="EMBL/GenBank/DDBJ databases">
        <title>Single cell metagenomics reveals metabolic interactions within the superorganism composed of flagellate Streblomastix strix and complex community of Bacteroidetes bacteria on its surface.</title>
        <authorList>
            <person name="Treitli S.C."/>
            <person name="Kolisko M."/>
            <person name="Husnik F."/>
            <person name="Keeling P."/>
            <person name="Hampl V."/>
        </authorList>
    </citation>
    <scope>NUCLEOTIDE SEQUENCE [LARGE SCALE GENOMIC DNA]</scope>
    <source>
        <strain evidence="1">ST1C</strain>
    </source>
</reference>
<proteinExistence type="predicted"/>
<comment type="caution">
    <text evidence="1">The sequence shown here is derived from an EMBL/GenBank/DDBJ whole genome shotgun (WGS) entry which is preliminary data.</text>
</comment>
<evidence type="ECO:0000313" key="1">
    <source>
        <dbReference type="EMBL" id="KAA6355963.1"/>
    </source>
</evidence>
<gene>
    <name evidence="1" type="ORF">EZS28_048510</name>
</gene>
<accession>A0A5J4TDX1</accession>
<dbReference type="EMBL" id="SNRW01033744">
    <property type="protein sequence ID" value="KAA6355963.1"/>
    <property type="molecule type" value="Genomic_DNA"/>
</dbReference>
<organism evidence="1 2">
    <name type="scientific">Streblomastix strix</name>
    <dbReference type="NCBI Taxonomy" id="222440"/>
    <lineage>
        <taxon>Eukaryota</taxon>
        <taxon>Metamonada</taxon>
        <taxon>Preaxostyla</taxon>
        <taxon>Oxymonadida</taxon>
        <taxon>Streblomastigidae</taxon>
        <taxon>Streblomastix</taxon>
    </lineage>
</organism>
<name>A0A5J4TDX1_9EUKA</name>
<dbReference type="Proteomes" id="UP000324800">
    <property type="component" value="Unassembled WGS sequence"/>
</dbReference>
<evidence type="ECO:0000313" key="2">
    <source>
        <dbReference type="Proteomes" id="UP000324800"/>
    </source>
</evidence>
<protein>
    <submittedName>
        <fullName evidence="1">Uncharacterized protein</fullName>
    </submittedName>
</protein>
<sequence>MFTQKIVFVGSERNSLNWETWRKRGTGLTIMAEFMKENNITIDMLLFERPDINIINALCWINEQGDKKRKSKLLLLKSHMNARRYYWRNWHHFQNHLELDPFVLELVNMNNAVNKDINIPKQL</sequence>